<evidence type="ECO:0000313" key="2">
    <source>
        <dbReference type="EMBL" id="MDC7717056.1"/>
    </source>
</evidence>
<dbReference type="Pfam" id="PF13302">
    <property type="entry name" value="Acetyltransf_3"/>
    <property type="match status" value="1"/>
</dbReference>
<evidence type="ECO:0000259" key="1">
    <source>
        <dbReference type="PROSITE" id="PS51186"/>
    </source>
</evidence>
<dbReference type="InterPro" id="IPR051531">
    <property type="entry name" value="N-acetyltransferase"/>
</dbReference>
<dbReference type="InterPro" id="IPR000182">
    <property type="entry name" value="GNAT_dom"/>
</dbReference>
<name>A0ABT5IWY8_9NEIS</name>
<protein>
    <submittedName>
        <fullName evidence="2">GNAT family N-acetyltransferase</fullName>
    </submittedName>
</protein>
<feature type="domain" description="N-acetyltransferase" evidence="1">
    <location>
        <begin position="1"/>
        <end position="126"/>
    </location>
</feature>
<comment type="caution">
    <text evidence="2">The sequence shown here is derived from an EMBL/GenBank/DDBJ whole genome shotgun (WGS) entry which is preliminary data.</text>
</comment>
<accession>A0ABT5IWY8</accession>
<dbReference type="EMBL" id="JAQQLF010000008">
    <property type="protein sequence ID" value="MDC7717056.1"/>
    <property type="molecule type" value="Genomic_DNA"/>
</dbReference>
<proteinExistence type="predicted"/>
<sequence>MPPAFVAQRALALIAAGQPNPWVTIFLIVDDLNGRIVGACGFKTAPRHGRVEVGYGIAPVARGKGAATAALGLLVQKAYMAGATELLAEVAPDNHASTRVVQKAGFAIVGSRLDDENEYVIQWLLSRES</sequence>
<dbReference type="SUPFAM" id="SSF55729">
    <property type="entry name" value="Acyl-CoA N-acyltransferases (Nat)"/>
    <property type="match status" value="1"/>
</dbReference>
<keyword evidence="3" id="KW-1185">Reference proteome</keyword>
<dbReference type="PANTHER" id="PTHR43792:SF1">
    <property type="entry name" value="N-ACETYLTRANSFERASE DOMAIN-CONTAINING PROTEIN"/>
    <property type="match status" value="1"/>
</dbReference>
<dbReference type="Proteomes" id="UP001219956">
    <property type="component" value="Unassembled WGS sequence"/>
</dbReference>
<dbReference type="InterPro" id="IPR016181">
    <property type="entry name" value="Acyl_CoA_acyltransferase"/>
</dbReference>
<dbReference type="PROSITE" id="PS51186">
    <property type="entry name" value="GNAT"/>
    <property type="match status" value="1"/>
</dbReference>
<evidence type="ECO:0000313" key="3">
    <source>
        <dbReference type="Proteomes" id="UP001219956"/>
    </source>
</evidence>
<dbReference type="Gene3D" id="3.40.630.30">
    <property type="match status" value="1"/>
</dbReference>
<organism evidence="2 3">
    <name type="scientific">Vogesella aquatica</name>
    <dbReference type="NCBI Taxonomy" id="2984206"/>
    <lineage>
        <taxon>Bacteria</taxon>
        <taxon>Pseudomonadati</taxon>
        <taxon>Pseudomonadota</taxon>
        <taxon>Betaproteobacteria</taxon>
        <taxon>Neisseriales</taxon>
        <taxon>Chromobacteriaceae</taxon>
        <taxon>Vogesella</taxon>
    </lineage>
</organism>
<reference evidence="2 3" key="1">
    <citation type="submission" date="2023-01" db="EMBL/GenBank/DDBJ databases">
        <title>Novel species of the genus Vogesella isolated from rivers.</title>
        <authorList>
            <person name="Lu H."/>
        </authorList>
    </citation>
    <scope>NUCLEOTIDE SEQUENCE [LARGE SCALE GENOMIC DNA]</scope>
    <source>
        <strain evidence="2 3">DC21W</strain>
    </source>
</reference>
<dbReference type="PANTHER" id="PTHR43792">
    <property type="entry name" value="GNAT FAMILY, PUTATIVE (AFU_ORTHOLOGUE AFUA_3G00765)-RELATED-RELATED"/>
    <property type="match status" value="1"/>
</dbReference>
<gene>
    <name evidence="2" type="ORF">PQU95_07480</name>
</gene>